<dbReference type="CDD" id="cd06222">
    <property type="entry name" value="RNase_H_like"/>
    <property type="match status" value="1"/>
</dbReference>
<evidence type="ECO:0000313" key="3">
    <source>
        <dbReference type="Proteomes" id="UP000237000"/>
    </source>
</evidence>
<dbReference type="GO" id="GO:0003676">
    <property type="term" value="F:nucleic acid binding"/>
    <property type="evidence" value="ECO:0007669"/>
    <property type="project" value="InterPro"/>
</dbReference>
<dbReference type="EMBL" id="JXTC01000286">
    <property type="protein sequence ID" value="PON69874.1"/>
    <property type="molecule type" value="Genomic_DNA"/>
</dbReference>
<evidence type="ECO:0000313" key="2">
    <source>
        <dbReference type="EMBL" id="PON69874.1"/>
    </source>
</evidence>
<keyword evidence="3" id="KW-1185">Reference proteome</keyword>
<dbReference type="Pfam" id="PF13456">
    <property type="entry name" value="RVT_3"/>
    <property type="match status" value="1"/>
</dbReference>
<dbReference type="GO" id="GO:0004523">
    <property type="term" value="F:RNA-DNA hybrid ribonuclease activity"/>
    <property type="evidence" value="ECO:0007669"/>
    <property type="project" value="InterPro"/>
</dbReference>
<dbReference type="InterPro" id="IPR044730">
    <property type="entry name" value="RNase_H-like_dom_plant"/>
</dbReference>
<organism evidence="2 3">
    <name type="scientific">Trema orientale</name>
    <name type="common">Charcoal tree</name>
    <name type="synonym">Celtis orientalis</name>
    <dbReference type="NCBI Taxonomy" id="63057"/>
    <lineage>
        <taxon>Eukaryota</taxon>
        <taxon>Viridiplantae</taxon>
        <taxon>Streptophyta</taxon>
        <taxon>Embryophyta</taxon>
        <taxon>Tracheophyta</taxon>
        <taxon>Spermatophyta</taxon>
        <taxon>Magnoliopsida</taxon>
        <taxon>eudicotyledons</taxon>
        <taxon>Gunneridae</taxon>
        <taxon>Pentapetalae</taxon>
        <taxon>rosids</taxon>
        <taxon>fabids</taxon>
        <taxon>Rosales</taxon>
        <taxon>Cannabaceae</taxon>
        <taxon>Trema</taxon>
    </lineage>
</organism>
<protein>
    <recommendedName>
        <fullName evidence="1">RNase H type-1 domain-containing protein</fullName>
    </recommendedName>
</protein>
<dbReference type="InterPro" id="IPR002156">
    <property type="entry name" value="RNaseH_domain"/>
</dbReference>
<proteinExistence type="predicted"/>
<comment type="caution">
    <text evidence="2">The sequence shown here is derived from an EMBL/GenBank/DDBJ whole genome shotgun (WGS) entry which is preliminary data.</text>
</comment>
<dbReference type="InParanoid" id="A0A2P5D9C0"/>
<dbReference type="PANTHER" id="PTHR47723">
    <property type="entry name" value="OS05G0353850 PROTEIN"/>
    <property type="match status" value="1"/>
</dbReference>
<dbReference type="PANTHER" id="PTHR47723:SF21">
    <property type="entry name" value="POLYNUCLEOTIDYL TRANSFERASE, RIBONUCLEASE H-LIKE SUPERFAMILY PROTEIN"/>
    <property type="match status" value="1"/>
</dbReference>
<feature type="domain" description="RNase H type-1" evidence="1">
    <location>
        <begin position="2"/>
        <end position="109"/>
    </location>
</feature>
<reference evidence="3" key="1">
    <citation type="submission" date="2016-06" db="EMBL/GenBank/DDBJ databases">
        <title>Parallel loss of symbiosis genes in relatives of nitrogen-fixing non-legume Parasponia.</title>
        <authorList>
            <person name="Van Velzen R."/>
            <person name="Holmer R."/>
            <person name="Bu F."/>
            <person name="Rutten L."/>
            <person name="Van Zeijl A."/>
            <person name="Liu W."/>
            <person name="Santuari L."/>
            <person name="Cao Q."/>
            <person name="Sharma T."/>
            <person name="Shen D."/>
            <person name="Roswanjaya Y."/>
            <person name="Wardhani T."/>
            <person name="Kalhor M.S."/>
            <person name="Jansen J."/>
            <person name="Van den Hoogen J."/>
            <person name="Gungor B."/>
            <person name="Hartog M."/>
            <person name="Hontelez J."/>
            <person name="Verver J."/>
            <person name="Yang W.-C."/>
            <person name="Schijlen E."/>
            <person name="Repin R."/>
            <person name="Schilthuizen M."/>
            <person name="Schranz E."/>
            <person name="Heidstra R."/>
            <person name="Miyata K."/>
            <person name="Fedorova E."/>
            <person name="Kohlen W."/>
            <person name="Bisseling T."/>
            <person name="Smit S."/>
            <person name="Geurts R."/>
        </authorList>
    </citation>
    <scope>NUCLEOTIDE SEQUENCE [LARGE SCALE GENOMIC DNA]</scope>
    <source>
        <strain evidence="3">cv. RG33-2</strain>
    </source>
</reference>
<sequence length="136" mass="14554">MGAGIIIQNDRGRVIAAQSVKIIDKFIPLTAKLCIIRVGLVFASKIGVCIKIVENDSINAIAMVNSPGGLSSNDLVANDIRSLMRLGKGGTCNFIPRLGNEIAHALAKYVSSISTTMCWREEIPNCIDLLVAKDLS</sequence>
<dbReference type="AlphaFoldDB" id="A0A2P5D9C0"/>
<accession>A0A2P5D9C0</accession>
<evidence type="ECO:0000259" key="1">
    <source>
        <dbReference type="Pfam" id="PF13456"/>
    </source>
</evidence>
<gene>
    <name evidence="2" type="ORF">TorRG33x02_258310</name>
</gene>
<name>A0A2P5D9C0_TREOI</name>
<dbReference type="Proteomes" id="UP000237000">
    <property type="component" value="Unassembled WGS sequence"/>
</dbReference>
<dbReference type="OrthoDB" id="1906820at2759"/>
<dbReference type="InterPro" id="IPR053151">
    <property type="entry name" value="RNase_H-like"/>
</dbReference>